<reference evidence="2" key="1">
    <citation type="submission" date="2018-02" db="EMBL/GenBank/DDBJ databases">
        <title>Rhizophora mucronata_Transcriptome.</title>
        <authorList>
            <person name="Meera S.P."/>
            <person name="Sreeshan A."/>
            <person name="Augustine A."/>
        </authorList>
    </citation>
    <scope>NUCLEOTIDE SEQUENCE</scope>
    <source>
        <tissue evidence="2">Leaf</tissue>
    </source>
</reference>
<feature type="compositionally biased region" description="Polar residues" evidence="1">
    <location>
        <begin position="22"/>
        <end position="33"/>
    </location>
</feature>
<sequence>MQDRETCKHKCRGTKTRRIGTHTLTNNSRHAAK</sequence>
<dbReference type="AlphaFoldDB" id="A0A2P2NE50"/>
<evidence type="ECO:0000313" key="2">
    <source>
        <dbReference type="EMBL" id="MBX40709.1"/>
    </source>
</evidence>
<protein>
    <submittedName>
        <fullName evidence="2">Uncharacterized protein</fullName>
    </submittedName>
</protein>
<feature type="compositionally biased region" description="Basic residues" evidence="1">
    <location>
        <begin position="9"/>
        <end position="20"/>
    </location>
</feature>
<proteinExistence type="predicted"/>
<feature type="region of interest" description="Disordered" evidence="1">
    <location>
        <begin position="1"/>
        <end position="33"/>
    </location>
</feature>
<evidence type="ECO:0000256" key="1">
    <source>
        <dbReference type="SAM" id="MobiDB-lite"/>
    </source>
</evidence>
<name>A0A2P2NE50_RHIMU</name>
<organism evidence="2">
    <name type="scientific">Rhizophora mucronata</name>
    <name type="common">Asiatic mangrove</name>
    <dbReference type="NCBI Taxonomy" id="61149"/>
    <lineage>
        <taxon>Eukaryota</taxon>
        <taxon>Viridiplantae</taxon>
        <taxon>Streptophyta</taxon>
        <taxon>Embryophyta</taxon>
        <taxon>Tracheophyta</taxon>
        <taxon>Spermatophyta</taxon>
        <taxon>Magnoliopsida</taxon>
        <taxon>eudicotyledons</taxon>
        <taxon>Gunneridae</taxon>
        <taxon>Pentapetalae</taxon>
        <taxon>rosids</taxon>
        <taxon>fabids</taxon>
        <taxon>Malpighiales</taxon>
        <taxon>Rhizophoraceae</taxon>
        <taxon>Rhizophora</taxon>
    </lineage>
</organism>
<accession>A0A2P2NE50</accession>
<dbReference type="EMBL" id="GGEC01060225">
    <property type="protein sequence ID" value="MBX40709.1"/>
    <property type="molecule type" value="Transcribed_RNA"/>
</dbReference>